<dbReference type="Gene3D" id="1.10.510.10">
    <property type="entry name" value="Transferase(Phosphotransferase) domain 1"/>
    <property type="match status" value="1"/>
</dbReference>
<reference evidence="2" key="1">
    <citation type="submission" date="2022-11" db="UniProtKB">
        <authorList>
            <consortium name="WormBaseParasite"/>
        </authorList>
    </citation>
    <scope>IDENTIFICATION</scope>
</reference>
<proteinExistence type="predicted"/>
<evidence type="ECO:0000313" key="1">
    <source>
        <dbReference type="Proteomes" id="UP000887560"/>
    </source>
</evidence>
<evidence type="ECO:0000313" key="2">
    <source>
        <dbReference type="WBParaSite" id="scf7180000424673.g13727"/>
    </source>
</evidence>
<dbReference type="WBParaSite" id="scf7180000424673.g13727">
    <property type="protein sequence ID" value="scf7180000424673.g13727"/>
    <property type="gene ID" value="scf7180000424673.g13727"/>
</dbReference>
<name>A0A915P946_9BILA</name>
<dbReference type="SUPFAM" id="SSF56112">
    <property type="entry name" value="Protein kinase-like (PK-like)"/>
    <property type="match status" value="1"/>
</dbReference>
<dbReference type="AlphaFoldDB" id="A0A915P946"/>
<organism evidence="1 2">
    <name type="scientific">Meloidogyne floridensis</name>
    <dbReference type="NCBI Taxonomy" id="298350"/>
    <lineage>
        <taxon>Eukaryota</taxon>
        <taxon>Metazoa</taxon>
        <taxon>Ecdysozoa</taxon>
        <taxon>Nematoda</taxon>
        <taxon>Chromadorea</taxon>
        <taxon>Rhabditida</taxon>
        <taxon>Tylenchina</taxon>
        <taxon>Tylenchomorpha</taxon>
        <taxon>Tylenchoidea</taxon>
        <taxon>Meloidogynidae</taxon>
        <taxon>Meloidogyninae</taxon>
        <taxon>Meloidogyne</taxon>
    </lineage>
</organism>
<dbReference type="Proteomes" id="UP000887560">
    <property type="component" value="Unplaced"/>
</dbReference>
<dbReference type="InterPro" id="IPR011009">
    <property type="entry name" value="Kinase-like_dom_sf"/>
</dbReference>
<accession>A0A915P946</accession>
<keyword evidence="1" id="KW-1185">Reference proteome</keyword>
<protein>
    <submittedName>
        <fullName evidence="2">Protein kinase domain-containing protein</fullName>
    </submittedName>
</protein>
<sequence>LDAGNIFKTCKGQNATATGSQRLNKGKEKMKNEEEIGEEVFNKIHVYGFQEHDESDTSQHQTRECSCGIKFKVGEVNVLLELKKGVEPTKLIVTKEPIYNGKKGTVKIYHAKWPEENRCVAIKFLIKANSDIKDAANKEIKVLEYFYGSGKNTRIDGPIRVVEYFGHESKTLQNGLAVESIVVELGRMNLLHYYNGITKKHANVAKQLRRILISTAEALEQFHE</sequence>